<dbReference type="RefSeq" id="WP_223915622.1">
    <property type="nucleotide sequence ID" value="NZ_AP013063.1"/>
</dbReference>
<name>A0AAT9E8C1_SERMA</name>
<dbReference type="KEGG" id="smar:SM39_0525"/>
<accession>A0AAT9E8C1</accession>
<protein>
    <submittedName>
        <fullName evidence="1">Uncharacterized protein</fullName>
    </submittedName>
</protein>
<reference evidence="1" key="1">
    <citation type="journal article" date="2014" name="Genome Biol. Evol.">
        <title>Genome evolution and plasticity of Serratia marcescens, an important multidrug-resistant nosocomial pathogen.</title>
        <authorList>
            <person name="Iguchi A."/>
            <person name="Nagaya Y."/>
            <person name="Pradel E."/>
            <person name="Ooka T."/>
            <person name="Ogura Y."/>
            <person name="Katsura K."/>
            <person name="Kurokawa K."/>
            <person name="Oshima K."/>
            <person name="Hattori M."/>
            <person name="Parkhill J."/>
            <person name="Sebaihia M."/>
            <person name="Coulthurst S.J."/>
            <person name="Gotoh N."/>
            <person name="Thomson N.R."/>
            <person name="Ewbank J.J."/>
            <person name="Hayashi T."/>
        </authorList>
    </citation>
    <scope>NUCLEOTIDE SEQUENCE</scope>
    <source>
        <strain evidence="1">SM39</strain>
    </source>
</reference>
<evidence type="ECO:0000313" key="1">
    <source>
        <dbReference type="EMBL" id="BAO32587.1"/>
    </source>
</evidence>
<gene>
    <name evidence="1" type="ORF">SM39_0525</name>
</gene>
<dbReference type="AlphaFoldDB" id="A0AAT9E8C1"/>
<dbReference type="EMBL" id="AP013063">
    <property type="protein sequence ID" value="BAO32587.1"/>
    <property type="molecule type" value="Genomic_DNA"/>
</dbReference>
<proteinExistence type="predicted"/>
<organism evidence="1">
    <name type="scientific">Serratia marcescens SM39</name>
    <dbReference type="NCBI Taxonomy" id="1334564"/>
    <lineage>
        <taxon>Bacteria</taxon>
        <taxon>Pseudomonadati</taxon>
        <taxon>Pseudomonadota</taxon>
        <taxon>Gammaproteobacteria</taxon>
        <taxon>Enterobacterales</taxon>
        <taxon>Yersiniaceae</taxon>
        <taxon>Serratia</taxon>
    </lineage>
</organism>
<sequence length="76" mass="9104">MSKMTYIEDLHQSYLKELQARRYRCFSPYKLRGNDRWLEVCNAHNRKATRKARRCIGKSNKIGGAQNRQRDVRIFA</sequence>